<dbReference type="Pfam" id="PF01765">
    <property type="entry name" value="RRF"/>
    <property type="match status" value="1"/>
</dbReference>
<evidence type="ECO:0000256" key="3">
    <source>
        <dbReference type="HAMAP-Rule" id="MF_00040"/>
    </source>
</evidence>
<accession>A0A2M6YQ08</accession>
<evidence type="ECO:0000313" key="5">
    <source>
        <dbReference type="EMBL" id="PIU33226.1"/>
    </source>
</evidence>
<dbReference type="NCBIfam" id="TIGR00496">
    <property type="entry name" value="frr"/>
    <property type="match status" value="1"/>
</dbReference>
<comment type="caution">
    <text evidence="5">The sequence shown here is derived from an EMBL/GenBank/DDBJ whole genome shotgun (WGS) entry which is preliminary data.</text>
</comment>
<comment type="function">
    <text evidence="3">Responsible for the release of ribosomes from messenger RNA at the termination of protein biosynthesis. May increase the efficiency of translation by recycling ribosomes from one round of translation to another.</text>
</comment>
<dbReference type="PANTHER" id="PTHR20982:SF3">
    <property type="entry name" value="MITOCHONDRIAL RIBOSOME RECYCLING FACTOR PSEUDO 1"/>
    <property type="match status" value="1"/>
</dbReference>
<dbReference type="InterPro" id="IPR023584">
    <property type="entry name" value="Ribosome_recyc_fac_dom"/>
</dbReference>
<proteinExistence type="inferred from homology"/>
<dbReference type="FunFam" id="3.30.1360.40:FF:000001">
    <property type="entry name" value="Ribosome-recycling factor"/>
    <property type="match status" value="1"/>
</dbReference>
<dbReference type="AlphaFoldDB" id="A0A2M6YQ08"/>
<dbReference type="Gene3D" id="3.30.1360.40">
    <property type="match status" value="1"/>
</dbReference>
<dbReference type="GO" id="GO:0006415">
    <property type="term" value="P:translational termination"/>
    <property type="evidence" value="ECO:0007669"/>
    <property type="project" value="UniProtKB-UniRule"/>
</dbReference>
<organism evidence="5 6">
    <name type="scientific">Candidatus Shapirobacteria bacterium CG07_land_8_20_14_0_80_39_12</name>
    <dbReference type="NCBI Taxonomy" id="1974480"/>
    <lineage>
        <taxon>Bacteria</taxon>
        <taxon>Candidatus Shapironibacteriota</taxon>
    </lineage>
</organism>
<comment type="similarity">
    <text evidence="1 3">Belongs to the RRF family.</text>
</comment>
<reference evidence="6" key="1">
    <citation type="submission" date="2017-09" db="EMBL/GenBank/DDBJ databases">
        <title>Depth-based differentiation of microbial function through sediment-hosted aquifers and enrichment of novel symbionts in the deep terrestrial subsurface.</title>
        <authorList>
            <person name="Probst A.J."/>
            <person name="Ladd B."/>
            <person name="Jarett J.K."/>
            <person name="Geller-Mcgrath D.E."/>
            <person name="Sieber C.M.K."/>
            <person name="Emerson J.B."/>
            <person name="Anantharaman K."/>
            <person name="Thomas B.C."/>
            <person name="Malmstrom R."/>
            <person name="Stieglmeier M."/>
            <person name="Klingl A."/>
            <person name="Woyke T."/>
            <person name="Ryan C.M."/>
            <person name="Banfield J.F."/>
        </authorList>
    </citation>
    <scope>NUCLEOTIDE SEQUENCE [LARGE SCALE GENOMIC DNA]</scope>
</reference>
<evidence type="ECO:0000259" key="4">
    <source>
        <dbReference type="Pfam" id="PF01765"/>
    </source>
</evidence>
<dbReference type="InterPro" id="IPR002661">
    <property type="entry name" value="Ribosome_recyc_fac"/>
</dbReference>
<keyword evidence="3" id="KW-0963">Cytoplasm</keyword>
<keyword evidence="2 3" id="KW-0648">Protein biosynthesis</keyword>
<dbReference type="EMBL" id="PEXA01000037">
    <property type="protein sequence ID" value="PIU33226.1"/>
    <property type="molecule type" value="Genomic_DNA"/>
</dbReference>
<evidence type="ECO:0000256" key="1">
    <source>
        <dbReference type="ARBA" id="ARBA00005912"/>
    </source>
</evidence>
<dbReference type="GO" id="GO:0005737">
    <property type="term" value="C:cytoplasm"/>
    <property type="evidence" value="ECO:0007669"/>
    <property type="project" value="UniProtKB-SubCell"/>
</dbReference>
<feature type="domain" description="Ribosome recycling factor" evidence="4">
    <location>
        <begin position="18"/>
        <end position="181"/>
    </location>
</feature>
<evidence type="ECO:0000313" key="6">
    <source>
        <dbReference type="Proteomes" id="UP000229559"/>
    </source>
</evidence>
<dbReference type="Gene3D" id="1.10.132.20">
    <property type="entry name" value="Ribosome-recycling factor"/>
    <property type="match status" value="1"/>
</dbReference>
<gene>
    <name evidence="3" type="primary">frr</name>
    <name evidence="5" type="ORF">COT04_01160</name>
</gene>
<evidence type="ECO:0000256" key="2">
    <source>
        <dbReference type="ARBA" id="ARBA00022917"/>
    </source>
</evidence>
<dbReference type="HAMAP" id="MF_00040">
    <property type="entry name" value="RRF"/>
    <property type="match status" value="1"/>
</dbReference>
<protein>
    <recommendedName>
        <fullName evidence="3">Ribosome-recycling factor</fullName>
        <shortName evidence="3">RRF</shortName>
    </recommendedName>
    <alternativeName>
        <fullName evidence="3">Ribosome-releasing factor</fullName>
    </alternativeName>
</protein>
<name>A0A2M6YQ08_9BACT</name>
<sequence length="183" mass="21197">MDLNETREKMEKALEALSSDLSSLRTGQANPSLIEQMMIEAYETHMPLLELATIITEGPDQLLVTPFDQSIIKNIERALTMERNLGLSVRTEENVIRVQIPPLSEERRQEFSKILHQKLEAGRVMIRQVRHEAMESIEQDFTAKQLGEDEKFRRQQDLQKLADEFNGKIEEMGKKKEAELMMI</sequence>
<dbReference type="GO" id="GO:0043023">
    <property type="term" value="F:ribosomal large subunit binding"/>
    <property type="evidence" value="ECO:0007669"/>
    <property type="project" value="TreeGrafter"/>
</dbReference>
<comment type="subcellular location">
    <subcellularLocation>
        <location evidence="3">Cytoplasm</location>
    </subcellularLocation>
</comment>
<dbReference type="PANTHER" id="PTHR20982">
    <property type="entry name" value="RIBOSOME RECYCLING FACTOR"/>
    <property type="match status" value="1"/>
</dbReference>
<dbReference type="SUPFAM" id="SSF55194">
    <property type="entry name" value="Ribosome recycling factor, RRF"/>
    <property type="match status" value="1"/>
</dbReference>
<dbReference type="InterPro" id="IPR036191">
    <property type="entry name" value="RRF_sf"/>
</dbReference>
<dbReference type="Proteomes" id="UP000229559">
    <property type="component" value="Unassembled WGS sequence"/>
</dbReference>